<feature type="compositionally biased region" description="Pro residues" evidence="1">
    <location>
        <begin position="256"/>
        <end position="277"/>
    </location>
</feature>
<dbReference type="AlphaFoldDB" id="A0A7Z8ZCM3"/>
<dbReference type="EMBL" id="LR134253">
    <property type="protein sequence ID" value="VED51402.1"/>
    <property type="molecule type" value="Genomic_DNA"/>
</dbReference>
<feature type="region of interest" description="Disordered" evidence="1">
    <location>
        <begin position="252"/>
        <end position="277"/>
    </location>
</feature>
<evidence type="ECO:0000256" key="2">
    <source>
        <dbReference type="SAM" id="SignalP"/>
    </source>
</evidence>
<evidence type="ECO:0000313" key="3">
    <source>
        <dbReference type="EMBL" id="VED51402.1"/>
    </source>
</evidence>
<name>A0A7Z8ZCM3_RAOTE</name>
<dbReference type="Proteomes" id="UP000267630">
    <property type="component" value="Chromosome 3"/>
</dbReference>
<protein>
    <submittedName>
        <fullName evidence="3">Uncharacterized protein</fullName>
    </submittedName>
</protein>
<proteinExistence type="predicted"/>
<gene>
    <name evidence="3" type="ORF">NCTC9997_03766</name>
</gene>
<evidence type="ECO:0000313" key="4">
    <source>
        <dbReference type="Proteomes" id="UP000267630"/>
    </source>
</evidence>
<keyword evidence="4" id="KW-1185">Reference proteome</keyword>
<keyword evidence="2" id="KW-0732">Signal</keyword>
<sequence length="277" mass="29836">MKIKMIIYSIFLGTFSAQAFAGECDAILEQGVRNTYSDITQQALKSNISTNFCSSTVTDSKDSDEKHGGLSLNIGSFGLGGSGGGSRDQYSKTKADLCTSSSNQLNDDGYHRVLELIADPNIVEAWRSCINNRGLIINADVRDATQIDVAVKFLNVNKTYQATLTMPAQIIGMTCPNILDTGRVIDGNQIFFSCQRIGDQPVTININTDYMGGRLYIPKPQKVTIVSTETKDISDVKKLNCESRLLPGGVIQMPDPGCPSGPPIIIPPPPPPSGTGR</sequence>
<organism evidence="3 4">
    <name type="scientific">Raoultella terrigena</name>
    <name type="common">Klebsiella terrigena</name>
    <dbReference type="NCBI Taxonomy" id="577"/>
    <lineage>
        <taxon>Bacteria</taxon>
        <taxon>Pseudomonadati</taxon>
        <taxon>Pseudomonadota</taxon>
        <taxon>Gammaproteobacteria</taxon>
        <taxon>Enterobacterales</taxon>
        <taxon>Enterobacteriaceae</taxon>
        <taxon>Klebsiella/Raoultella group</taxon>
        <taxon>Raoultella</taxon>
    </lineage>
</organism>
<accession>A0A7Z8ZCM3</accession>
<feature type="chain" id="PRO_5031286975" evidence="2">
    <location>
        <begin position="22"/>
        <end position="277"/>
    </location>
</feature>
<evidence type="ECO:0000256" key="1">
    <source>
        <dbReference type="SAM" id="MobiDB-lite"/>
    </source>
</evidence>
<reference evidence="3 4" key="1">
    <citation type="submission" date="2018-12" db="EMBL/GenBank/DDBJ databases">
        <authorList>
            <consortium name="Pathogen Informatics"/>
        </authorList>
    </citation>
    <scope>NUCLEOTIDE SEQUENCE [LARGE SCALE GENOMIC DNA]</scope>
    <source>
        <strain evidence="3 4">NCTC9997</strain>
    </source>
</reference>
<feature type="signal peptide" evidence="2">
    <location>
        <begin position="1"/>
        <end position="21"/>
    </location>
</feature>